<dbReference type="AlphaFoldDB" id="A0A917Q8B3"/>
<evidence type="ECO:0000313" key="3">
    <source>
        <dbReference type="Proteomes" id="UP000612956"/>
    </source>
</evidence>
<dbReference type="Proteomes" id="UP000612956">
    <property type="component" value="Unassembled WGS sequence"/>
</dbReference>
<accession>A0A917Q8B3</accession>
<dbReference type="SUPFAM" id="SSF47413">
    <property type="entry name" value="lambda repressor-like DNA-binding domains"/>
    <property type="match status" value="1"/>
</dbReference>
<dbReference type="Pfam" id="PF13560">
    <property type="entry name" value="HTH_31"/>
    <property type="match status" value="1"/>
</dbReference>
<dbReference type="InterPro" id="IPR010982">
    <property type="entry name" value="Lambda_DNA-bd_dom_sf"/>
</dbReference>
<dbReference type="PANTHER" id="PTHR35010">
    <property type="entry name" value="BLL4672 PROTEIN-RELATED"/>
    <property type="match status" value="1"/>
</dbReference>
<dbReference type="Gene3D" id="1.10.260.40">
    <property type="entry name" value="lambda repressor-like DNA-binding domains"/>
    <property type="match status" value="1"/>
</dbReference>
<dbReference type="InterPro" id="IPR041413">
    <property type="entry name" value="MLTR_LBD"/>
</dbReference>
<reference evidence="2" key="2">
    <citation type="submission" date="2020-09" db="EMBL/GenBank/DDBJ databases">
        <authorList>
            <person name="Sun Q."/>
            <person name="Zhou Y."/>
        </authorList>
    </citation>
    <scope>NUCLEOTIDE SEQUENCE</scope>
    <source>
        <strain evidence="2">CGMCC 4.7278</strain>
    </source>
</reference>
<organism evidence="2 3">
    <name type="scientific">Nocardia camponoti</name>
    <dbReference type="NCBI Taxonomy" id="1616106"/>
    <lineage>
        <taxon>Bacteria</taxon>
        <taxon>Bacillati</taxon>
        <taxon>Actinomycetota</taxon>
        <taxon>Actinomycetes</taxon>
        <taxon>Mycobacteriales</taxon>
        <taxon>Nocardiaceae</taxon>
        <taxon>Nocardia</taxon>
    </lineage>
</organism>
<dbReference type="PANTHER" id="PTHR35010:SF2">
    <property type="entry name" value="BLL4672 PROTEIN"/>
    <property type="match status" value="1"/>
</dbReference>
<dbReference type="Pfam" id="PF17765">
    <property type="entry name" value="MLTR_LBD"/>
    <property type="match status" value="1"/>
</dbReference>
<keyword evidence="3" id="KW-1185">Reference proteome</keyword>
<evidence type="ECO:0000313" key="2">
    <source>
        <dbReference type="EMBL" id="GGK34976.1"/>
    </source>
</evidence>
<dbReference type="Gene3D" id="3.30.450.180">
    <property type="match status" value="1"/>
</dbReference>
<reference evidence="2" key="1">
    <citation type="journal article" date="2014" name="Int. J. Syst. Evol. Microbiol.">
        <title>Complete genome sequence of Corynebacterium casei LMG S-19264T (=DSM 44701T), isolated from a smear-ripened cheese.</title>
        <authorList>
            <consortium name="US DOE Joint Genome Institute (JGI-PGF)"/>
            <person name="Walter F."/>
            <person name="Albersmeier A."/>
            <person name="Kalinowski J."/>
            <person name="Ruckert C."/>
        </authorList>
    </citation>
    <scope>NUCLEOTIDE SEQUENCE</scope>
    <source>
        <strain evidence="2">CGMCC 4.7278</strain>
    </source>
</reference>
<feature type="domain" description="HTH cro/C1-type" evidence="1">
    <location>
        <begin position="21"/>
        <end position="93"/>
    </location>
</feature>
<comment type="caution">
    <text evidence="2">The sequence shown here is derived from an EMBL/GenBank/DDBJ whole genome shotgun (WGS) entry which is preliminary data.</text>
</comment>
<dbReference type="GO" id="GO:0003677">
    <property type="term" value="F:DNA binding"/>
    <property type="evidence" value="ECO:0007669"/>
    <property type="project" value="InterPro"/>
</dbReference>
<dbReference type="CDD" id="cd00093">
    <property type="entry name" value="HTH_XRE"/>
    <property type="match status" value="1"/>
</dbReference>
<sequence>MSTATGSSVVRTARRAQLGEFLKTRRAKISPSDVGLPPGPRRRTPGLRREEVAQLSGIGVTWYTWLEQGRPINASVQVLDAIARTLALDPTEKAHLYRLADVPTVPNIPGQTAMPPGIPSILEQLNPLPAVLLNGCYDVLAHNDAYAKLCPGFLQGERNVLRRVFLSPECCNPYARSPQDLRRMVAYLRAAYVKHLDDPAWTSLVDELSSASPVFAEMWASNDVAVPANLVKIIRHPAIGSVAAHMTSMSLPTIEGAWMQIFTPVDDGEAAKLATLLAMPEQQRHDPILAHLAQAHAS</sequence>
<evidence type="ECO:0000259" key="1">
    <source>
        <dbReference type="SMART" id="SM00530"/>
    </source>
</evidence>
<gene>
    <name evidence="2" type="ORF">GCM10011591_03290</name>
</gene>
<dbReference type="EMBL" id="BMMW01000001">
    <property type="protein sequence ID" value="GGK34976.1"/>
    <property type="molecule type" value="Genomic_DNA"/>
</dbReference>
<protein>
    <submittedName>
        <fullName evidence="2">Transcriptional regulator</fullName>
    </submittedName>
</protein>
<proteinExistence type="predicted"/>
<dbReference type="SMART" id="SM00530">
    <property type="entry name" value="HTH_XRE"/>
    <property type="match status" value="1"/>
</dbReference>
<dbReference type="RefSeq" id="WP_188826912.1">
    <property type="nucleotide sequence ID" value="NZ_BMMW01000001.1"/>
</dbReference>
<name>A0A917Q8B3_9NOCA</name>
<dbReference type="InterPro" id="IPR001387">
    <property type="entry name" value="Cro/C1-type_HTH"/>
</dbReference>